<dbReference type="PANTHER" id="PTHR43065">
    <property type="entry name" value="SENSOR HISTIDINE KINASE"/>
    <property type="match status" value="1"/>
</dbReference>
<dbReference type="eggNOG" id="COG3852">
    <property type="taxonomic scope" value="Bacteria"/>
</dbReference>
<evidence type="ECO:0000256" key="4">
    <source>
        <dbReference type="ARBA" id="ARBA00022679"/>
    </source>
</evidence>
<dbReference type="CDD" id="cd00130">
    <property type="entry name" value="PAS"/>
    <property type="match status" value="1"/>
</dbReference>
<dbReference type="InterPro" id="IPR035965">
    <property type="entry name" value="PAS-like_dom_sf"/>
</dbReference>
<dbReference type="Proteomes" id="UP000018851">
    <property type="component" value="Chromosome"/>
</dbReference>
<evidence type="ECO:0000256" key="2">
    <source>
        <dbReference type="ARBA" id="ARBA00012438"/>
    </source>
</evidence>
<dbReference type="KEGG" id="ssan:NX02_10380"/>
<dbReference type="InterPro" id="IPR003594">
    <property type="entry name" value="HATPase_dom"/>
</dbReference>
<dbReference type="PANTHER" id="PTHR43065:SF10">
    <property type="entry name" value="PEROXIDE STRESS-ACTIVATED HISTIDINE KINASE MAK3"/>
    <property type="match status" value="1"/>
</dbReference>
<dbReference type="SUPFAM" id="SSF55785">
    <property type="entry name" value="PYP-like sensor domain (PAS domain)"/>
    <property type="match status" value="1"/>
</dbReference>
<proteinExistence type="predicted"/>
<keyword evidence="6" id="KW-0418">Kinase</keyword>
<dbReference type="AlphaFoldDB" id="W0ABU9"/>
<dbReference type="Gene3D" id="3.30.565.10">
    <property type="entry name" value="Histidine kinase-like ATPase, C-terminal domain"/>
    <property type="match status" value="1"/>
</dbReference>
<comment type="catalytic activity">
    <reaction evidence="1">
        <text>ATP + protein L-histidine = ADP + protein N-phospho-L-histidine.</text>
        <dbReference type="EC" id="2.7.13.3"/>
    </reaction>
</comment>
<evidence type="ECO:0000256" key="5">
    <source>
        <dbReference type="ARBA" id="ARBA00022741"/>
    </source>
</evidence>
<keyword evidence="3" id="KW-0597">Phosphoprotein</keyword>
<dbReference type="Pfam" id="PF00512">
    <property type="entry name" value="HisKA"/>
    <property type="match status" value="1"/>
</dbReference>
<dbReference type="PRINTS" id="PR00344">
    <property type="entry name" value="BCTRLSENSOR"/>
</dbReference>
<dbReference type="Gene3D" id="3.30.450.20">
    <property type="entry name" value="PAS domain"/>
    <property type="match status" value="1"/>
</dbReference>
<keyword evidence="11" id="KW-1185">Reference proteome</keyword>
<name>W0ABU9_9SPHN</name>
<dbReference type="GO" id="GO:0000155">
    <property type="term" value="F:phosphorelay sensor kinase activity"/>
    <property type="evidence" value="ECO:0007669"/>
    <property type="project" value="InterPro"/>
</dbReference>
<dbReference type="Pfam" id="PF02518">
    <property type="entry name" value="HATPase_c"/>
    <property type="match status" value="1"/>
</dbReference>
<sequence length="385" mass="41872">MALPGSGLIRFGRRAPAAARDDAPQPGELLFALPEAMLLVDPDDLVVSVNAAAENLLNLSSAAMVGRKVDDAFIVPTEYRDRPAGRESSGFAAYDLAIETPRVQRFRADFIVVPIVDRPGWRMMLIHVGAAAHRMGHRLERSGGTMTAIAAAAMLAHEIKNPLSGIRGAAQLLESTLPEAERTLTRLIRSEVDRVTQLIDRMEDFTDTRPVERRPENIYSILEHARELACQGVARDVELRESYDPSLPPVLVNRDALIQVLLNLIKNAAEAIEGQPRGPGGGRGVITLTTAYRHGVSVSVSEGGRRLSLPIELCVIDDGPGAPPEIADHLFDPFVSSKRSGRGLGLTLVDKLVRDMGGIVQHERLSDPGRTVFRLLLPRAKVGER</sequence>
<dbReference type="CDD" id="cd00082">
    <property type="entry name" value="HisKA"/>
    <property type="match status" value="1"/>
</dbReference>
<dbReference type="InterPro" id="IPR005467">
    <property type="entry name" value="His_kinase_dom"/>
</dbReference>
<evidence type="ECO:0000256" key="7">
    <source>
        <dbReference type="ARBA" id="ARBA00022840"/>
    </source>
</evidence>
<dbReference type="SMART" id="SM00387">
    <property type="entry name" value="HATPase_c"/>
    <property type="match status" value="1"/>
</dbReference>
<dbReference type="OrthoDB" id="9789238at2"/>
<evidence type="ECO:0000256" key="8">
    <source>
        <dbReference type="ARBA" id="ARBA00023012"/>
    </source>
</evidence>
<dbReference type="SUPFAM" id="SSF55874">
    <property type="entry name" value="ATPase domain of HSP90 chaperone/DNA topoisomerase II/histidine kinase"/>
    <property type="match status" value="1"/>
</dbReference>
<dbReference type="EC" id="2.7.13.3" evidence="2"/>
<keyword evidence="4" id="KW-0808">Transferase</keyword>
<gene>
    <name evidence="10" type="ORF">NX02_10380</name>
</gene>
<dbReference type="SMART" id="SM00388">
    <property type="entry name" value="HisKA"/>
    <property type="match status" value="1"/>
</dbReference>
<evidence type="ECO:0000256" key="1">
    <source>
        <dbReference type="ARBA" id="ARBA00000085"/>
    </source>
</evidence>
<evidence type="ECO:0000256" key="6">
    <source>
        <dbReference type="ARBA" id="ARBA00022777"/>
    </source>
</evidence>
<dbReference type="HOGENOM" id="CLU_000445_114_39_5"/>
<evidence type="ECO:0000259" key="9">
    <source>
        <dbReference type="PROSITE" id="PS50109"/>
    </source>
</evidence>
<organism evidence="10 11">
    <name type="scientific">Sphingomonas sanxanigenens DSM 19645 = NX02</name>
    <dbReference type="NCBI Taxonomy" id="1123269"/>
    <lineage>
        <taxon>Bacteria</taxon>
        <taxon>Pseudomonadati</taxon>
        <taxon>Pseudomonadota</taxon>
        <taxon>Alphaproteobacteria</taxon>
        <taxon>Sphingomonadales</taxon>
        <taxon>Sphingomonadaceae</taxon>
        <taxon>Sphingomonas</taxon>
    </lineage>
</organism>
<reference evidence="10 11" key="1">
    <citation type="submission" date="2013-07" db="EMBL/GenBank/DDBJ databases">
        <title>Completed genome of Sphingomonas sanxanigenens NX02.</title>
        <authorList>
            <person name="Ma T."/>
            <person name="Huang H."/>
            <person name="Wu M."/>
            <person name="Li X."/>
            <person name="Li G."/>
        </authorList>
    </citation>
    <scope>NUCLEOTIDE SEQUENCE [LARGE SCALE GENOMIC DNA]</scope>
    <source>
        <strain evidence="10 11">NX02</strain>
    </source>
</reference>
<accession>W0ABU9</accession>
<dbReference type="PROSITE" id="PS50109">
    <property type="entry name" value="HIS_KIN"/>
    <property type="match status" value="1"/>
</dbReference>
<dbReference type="InterPro" id="IPR004358">
    <property type="entry name" value="Sig_transdc_His_kin-like_C"/>
</dbReference>
<dbReference type="PATRIC" id="fig|1123269.5.peg.2011"/>
<dbReference type="InterPro" id="IPR003661">
    <property type="entry name" value="HisK_dim/P_dom"/>
</dbReference>
<keyword evidence="5" id="KW-0547">Nucleotide-binding</keyword>
<protein>
    <recommendedName>
        <fullName evidence="2">histidine kinase</fullName>
        <ecNumber evidence="2">2.7.13.3</ecNumber>
    </recommendedName>
</protein>
<dbReference type="InterPro" id="IPR000014">
    <property type="entry name" value="PAS"/>
</dbReference>
<keyword evidence="8" id="KW-0902">Two-component regulatory system</keyword>
<evidence type="ECO:0000256" key="3">
    <source>
        <dbReference type="ARBA" id="ARBA00022553"/>
    </source>
</evidence>
<dbReference type="InterPro" id="IPR036890">
    <property type="entry name" value="HATPase_C_sf"/>
</dbReference>
<dbReference type="SUPFAM" id="SSF47384">
    <property type="entry name" value="Homodimeric domain of signal transducing histidine kinase"/>
    <property type="match status" value="1"/>
</dbReference>
<dbReference type="RefSeq" id="WP_025292022.1">
    <property type="nucleotide sequence ID" value="NZ_CP006644.1"/>
</dbReference>
<dbReference type="InterPro" id="IPR036097">
    <property type="entry name" value="HisK_dim/P_sf"/>
</dbReference>
<dbReference type="EMBL" id="CP006644">
    <property type="protein sequence ID" value="AHE53793.1"/>
    <property type="molecule type" value="Genomic_DNA"/>
</dbReference>
<keyword evidence="7" id="KW-0067">ATP-binding</keyword>
<dbReference type="Gene3D" id="1.10.287.130">
    <property type="match status" value="1"/>
</dbReference>
<dbReference type="GO" id="GO:0005524">
    <property type="term" value="F:ATP binding"/>
    <property type="evidence" value="ECO:0007669"/>
    <property type="project" value="UniProtKB-KW"/>
</dbReference>
<feature type="domain" description="Histidine kinase" evidence="9">
    <location>
        <begin position="154"/>
        <end position="381"/>
    </location>
</feature>
<dbReference type="STRING" id="1123269.NX02_10380"/>
<evidence type="ECO:0000313" key="10">
    <source>
        <dbReference type="EMBL" id="AHE53793.1"/>
    </source>
</evidence>
<dbReference type="SMART" id="SM00091">
    <property type="entry name" value="PAS"/>
    <property type="match status" value="1"/>
</dbReference>
<evidence type="ECO:0000313" key="11">
    <source>
        <dbReference type="Proteomes" id="UP000018851"/>
    </source>
</evidence>